<accession>A0AAD8DR26</accession>
<dbReference type="Gene3D" id="1.10.2080.10">
    <property type="entry name" value="Insect odorant-binding protein A10/Ejaculatory bulb-specific protein 3"/>
    <property type="match status" value="1"/>
</dbReference>
<proteinExistence type="predicted"/>
<dbReference type="PANTHER" id="PTHR11257:SF12">
    <property type="entry name" value="EJACULATORY BULB-SPECIFIC PROTEIN 3-RELATED"/>
    <property type="match status" value="1"/>
</dbReference>
<dbReference type="PANTHER" id="PTHR11257">
    <property type="entry name" value="CHEMOSENSORY PROTEIN-RELATED"/>
    <property type="match status" value="1"/>
</dbReference>
<evidence type="ECO:0000313" key="3">
    <source>
        <dbReference type="Proteomes" id="UP001231518"/>
    </source>
</evidence>
<feature type="signal peptide" evidence="1">
    <location>
        <begin position="1"/>
        <end position="31"/>
    </location>
</feature>
<comment type="caution">
    <text evidence="2">The sequence shown here is derived from an EMBL/GenBank/DDBJ whole genome shotgun (WGS) entry which is preliminary data.</text>
</comment>
<evidence type="ECO:0000313" key="2">
    <source>
        <dbReference type="EMBL" id="KAJ8717928.1"/>
    </source>
</evidence>
<organism evidence="2 3">
    <name type="scientific">Mythimna separata</name>
    <name type="common">Oriental armyworm</name>
    <name type="synonym">Pseudaletia separata</name>
    <dbReference type="NCBI Taxonomy" id="271217"/>
    <lineage>
        <taxon>Eukaryota</taxon>
        <taxon>Metazoa</taxon>
        <taxon>Ecdysozoa</taxon>
        <taxon>Arthropoda</taxon>
        <taxon>Hexapoda</taxon>
        <taxon>Insecta</taxon>
        <taxon>Pterygota</taxon>
        <taxon>Neoptera</taxon>
        <taxon>Endopterygota</taxon>
        <taxon>Lepidoptera</taxon>
        <taxon>Glossata</taxon>
        <taxon>Ditrysia</taxon>
        <taxon>Noctuoidea</taxon>
        <taxon>Noctuidae</taxon>
        <taxon>Noctuinae</taxon>
        <taxon>Hadenini</taxon>
        <taxon>Mythimna</taxon>
    </lineage>
</organism>
<dbReference type="SUPFAM" id="SSF100910">
    <property type="entry name" value="Chemosensory protein Csp2"/>
    <property type="match status" value="1"/>
</dbReference>
<dbReference type="Pfam" id="PF03392">
    <property type="entry name" value="OS-D"/>
    <property type="match status" value="1"/>
</dbReference>
<dbReference type="EMBL" id="JARGEI010000016">
    <property type="protein sequence ID" value="KAJ8717928.1"/>
    <property type="molecule type" value="Genomic_DNA"/>
</dbReference>
<reference evidence="2" key="1">
    <citation type="submission" date="2023-03" db="EMBL/GenBank/DDBJ databases">
        <title>Chromosome-level genomes of two armyworms, Mythimna separata and Mythimna loreyi, provide insights into the biosynthesis and reception of sex pheromones.</title>
        <authorList>
            <person name="Zhao H."/>
        </authorList>
    </citation>
    <scope>NUCLEOTIDE SEQUENCE</scope>
    <source>
        <strain evidence="2">BeijingLab</strain>
        <tissue evidence="2">Pupa</tissue>
    </source>
</reference>
<sequence length="140" mass="16127">MCLCLPRSPFKNQLTMKTLFILCALVVAVSARPEEQYTTEYDNIDIDEILNNDRLFKSYFECLVGEGKCTPAGKELKSHMPDALQTECSKCSPKQKEGTKKVMKFLINNKPEQWKRLCAKYDPEGKYASKYEKELKEVSQ</sequence>
<dbReference type="InterPro" id="IPR005055">
    <property type="entry name" value="A10/PebIII"/>
</dbReference>
<keyword evidence="3" id="KW-1185">Reference proteome</keyword>
<feature type="chain" id="PRO_5042170028" evidence="1">
    <location>
        <begin position="32"/>
        <end position="140"/>
    </location>
</feature>
<keyword evidence="1" id="KW-0732">Signal</keyword>
<protein>
    <submittedName>
        <fullName evidence="2">Uncharacterized protein</fullName>
    </submittedName>
</protein>
<dbReference type="InterPro" id="IPR036682">
    <property type="entry name" value="OS_D_A10/PebIII_sf"/>
</dbReference>
<dbReference type="Proteomes" id="UP001231518">
    <property type="component" value="Chromosome 18"/>
</dbReference>
<name>A0AAD8DR26_MYTSE</name>
<gene>
    <name evidence="2" type="ORF">PYW07_005858</name>
</gene>
<evidence type="ECO:0000256" key="1">
    <source>
        <dbReference type="SAM" id="SignalP"/>
    </source>
</evidence>
<dbReference type="AlphaFoldDB" id="A0AAD8DR26"/>